<proteinExistence type="predicted"/>
<evidence type="ECO:0008006" key="5">
    <source>
        <dbReference type="Google" id="ProtNLM"/>
    </source>
</evidence>
<evidence type="ECO:0000313" key="4">
    <source>
        <dbReference type="Proteomes" id="UP000683291"/>
    </source>
</evidence>
<keyword evidence="4" id="KW-1185">Reference proteome</keyword>
<keyword evidence="2" id="KW-0472">Membrane</keyword>
<dbReference type="InterPro" id="IPR043129">
    <property type="entry name" value="ATPase_NBD"/>
</dbReference>
<dbReference type="EMBL" id="CP073581">
    <property type="protein sequence ID" value="QUJ75155.1"/>
    <property type="molecule type" value="Genomic_DNA"/>
</dbReference>
<dbReference type="PRINTS" id="PR01217">
    <property type="entry name" value="PRICHEXTENSN"/>
</dbReference>
<gene>
    <name evidence="3" type="ORF">KDD17_08940</name>
</gene>
<dbReference type="Gene3D" id="3.30.420.380">
    <property type="match status" value="1"/>
</dbReference>
<sequence length="959" mass="99021">MKPNFALSLSFDGIKLLHRAAGGWREVGEVSLASEDMAGELAVLRKTASGLEPGGVRSKLLIPDSQIKYLTLETPGLSKPARLKEAAAALENATPYAVDELAFDISQDGPRTHVAAVARETLAEAEAFAQEHRFHPVSFVAAPEGEGYLGEPFFGQTLAASELLEEGESVEPDGIAVVVIGAASSERAPDSAPDAAPVPDAASEPVDVSEPAPAEPDQKTQAAPAPEPAEPEPQIQTVAEPVPTEPEPETRADPAASEPSPQKAKAPAPESRETAPAPKAAVDPDPAPPPQPEPEPVSASVADAAPDAQRAVPPPPQTPEPAPASQGSPEPLPDVPSAPDPAPVAARAETPSPAPGAGQPTQPTATPAPIPAMPSLGTAQRAGDGPRKPTVSSARRITAPTAEVPSANFASRRAGKPTLQGATRTQAPKAPAPDSSSLDQPAAVAAATSGVGGFLSRRRPRTGAAAPVPAPATTVAPANSEAERMTVFGARTAPVGGKPRFLGLIMTVVLLVFLAGVAAWAAVFLDDGIAGLLRDEDSTRTTASAPENQLDPEVIRQSEEETLQNAPATPVQDTQVAALDPVLDAPQTDAPAARVAPERPVFTPQEAAARYAVSGIWPLAPDTVPTPPRVDDAPVYRNSVDALSTAADAIALPPVEGFNTDVVLAAVPSPPPFGQVAALRPDGLLVPTEDGVVTPQGYTLIAASPPLKPPLSPTRFATTPDAPAAQADPRAELIAFRPRNRPGGLVENTERAQLGGVTRSELAAFRPSLRPRSLQERALEAEREREAEQEARAAAAAAAATAAAAAALALPDAGDAAATAPALDNATRFAVAQSVRPDTRPRNFARIVERAQRAAPQRETRVAAAASVAPRTVAPNIPSKASVARSATVKNAINLRRVNLIGVYGKPASRRALVRLSNGRYQKVKVGDRIDGGRVSAIGNSELRYRKGSRDVVLKMPRS</sequence>
<evidence type="ECO:0000256" key="2">
    <source>
        <dbReference type="SAM" id="Phobius"/>
    </source>
</evidence>
<keyword evidence="2" id="KW-0812">Transmembrane</keyword>
<dbReference type="RefSeq" id="WP_212703360.1">
    <property type="nucleotide sequence ID" value="NZ_CP073581.1"/>
</dbReference>
<protein>
    <recommendedName>
        <fullName evidence="5">Translation initiation factor 2</fullName>
    </recommendedName>
</protein>
<feature type="compositionally biased region" description="Pro residues" evidence="1">
    <location>
        <begin position="312"/>
        <end position="322"/>
    </location>
</feature>
<evidence type="ECO:0000313" key="3">
    <source>
        <dbReference type="EMBL" id="QUJ75155.1"/>
    </source>
</evidence>
<dbReference type="AlphaFoldDB" id="A0A975PLG2"/>
<feature type="compositionally biased region" description="Pro residues" evidence="1">
    <location>
        <begin position="285"/>
        <end position="295"/>
    </location>
</feature>
<feature type="region of interest" description="Disordered" evidence="1">
    <location>
        <begin position="186"/>
        <end position="477"/>
    </location>
</feature>
<feature type="compositionally biased region" description="Low complexity" evidence="1">
    <location>
        <begin position="296"/>
        <end position="311"/>
    </location>
</feature>
<feature type="compositionally biased region" description="Pro residues" evidence="1">
    <location>
        <begin position="330"/>
        <end position="342"/>
    </location>
</feature>
<dbReference type="Proteomes" id="UP000683291">
    <property type="component" value="Chromosome 1"/>
</dbReference>
<reference evidence="3" key="1">
    <citation type="submission" date="2021-04" db="EMBL/GenBank/DDBJ databases">
        <title>Complete genome sequence for Sulfitobacter sp. strain JK7-1.</title>
        <authorList>
            <person name="Park S.-J."/>
        </authorList>
    </citation>
    <scope>NUCLEOTIDE SEQUENCE</scope>
    <source>
        <strain evidence="3">JK7-1</strain>
    </source>
</reference>
<feature type="compositionally biased region" description="Low complexity" evidence="1">
    <location>
        <begin position="275"/>
        <end position="284"/>
    </location>
</feature>
<feature type="compositionally biased region" description="Low complexity" evidence="1">
    <location>
        <begin position="343"/>
        <end position="365"/>
    </location>
</feature>
<name>A0A975PLG2_9RHOB</name>
<feature type="transmembrane region" description="Helical" evidence="2">
    <location>
        <begin position="501"/>
        <end position="525"/>
    </location>
</feature>
<keyword evidence="2" id="KW-1133">Transmembrane helix</keyword>
<organism evidence="3 4">
    <name type="scientific">Sulfitobacter albidus</name>
    <dbReference type="NCBI Taxonomy" id="2829501"/>
    <lineage>
        <taxon>Bacteria</taxon>
        <taxon>Pseudomonadati</taxon>
        <taxon>Pseudomonadota</taxon>
        <taxon>Alphaproteobacteria</taxon>
        <taxon>Rhodobacterales</taxon>
        <taxon>Roseobacteraceae</taxon>
        <taxon>Sulfitobacter</taxon>
    </lineage>
</organism>
<dbReference type="KEGG" id="sual:KDD17_08940"/>
<feature type="compositionally biased region" description="Low complexity" evidence="1">
    <location>
        <begin position="186"/>
        <end position="208"/>
    </location>
</feature>
<accession>A0A975PLG2</accession>
<evidence type="ECO:0000256" key="1">
    <source>
        <dbReference type="SAM" id="MobiDB-lite"/>
    </source>
</evidence>
<feature type="compositionally biased region" description="Low complexity" evidence="1">
    <location>
        <begin position="462"/>
        <end position="477"/>
    </location>
</feature>
<dbReference type="SUPFAM" id="SSF53067">
    <property type="entry name" value="Actin-like ATPase domain"/>
    <property type="match status" value="1"/>
</dbReference>